<gene>
    <name evidence="3" type="ORF">FHS90_003442</name>
</gene>
<keyword evidence="1" id="KW-0732">Signal</keyword>
<dbReference type="RefSeq" id="WP_246387107.1">
    <property type="nucleotide sequence ID" value="NZ_JACJIQ010000015.1"/>
</dbReference>
<dbReference type="EMBL" id="JACJIQ010000015">
    <property type="protein sequence ID" value="MBA9078712.1"/>
    <property type="molecule type" value="Genomic_DNA"/>
</dbReference>
<protein>
    <submittedName>
        <fullName evidence="3">Ketosteroid isomerase-like protein</fullName>
    </submittedName>
</protein>
<evidence type="ECO:0000256" key="1">
    <source>
        <dbReference type="SAM" id="SignalP"/>
    </source>
</evidence>
<dbReference type="Proteomes" id="UP000563094">
    <property type="component" value="Unassembled WGS sequence"/>
</dbReference>
<evidence type="ECO:0000313" key="4">
    <source>
        <dbReference type="Proteomes" id="UP000563094"/>
    </source>
</evidence>
<comment type="caution">
    <text evidence="3">The sequence shown here is derived from an EMBL/GenBank/DDBJ whole genome shotgun (WGS) entry which is preliminary data.</text>
</comment>
<dbReference type="GO" id="GO:0016853">
    <property type="term" value="F:isomerase activity"/>
    <property type="evidence" value="ECO:0007669"/>
    <property type="project" value="UniProtKB-KW"/>
</dbReference>
<keyword evidence="4" id="KW-1185">Reference proteome</keyword>
<keyword evidence="3" id="KW-0413">Isomerase</keyword>
<reference evidence="3 4" key="1">
    <citation type="submission" date="2020-08" db="EMBL/GenBank/DDBJ databases">
        <title>Genomic Encyclopedia of Type Strains, Phase IV (KMG-IV): sequencing the most valuable type-strain genomes for metagenomic binning, comparative biology and taxonomic classification.</title>
        <authorList>
            <person name="Goeker M."/>
        </authorList>
    </citation>
    <scope>NUCLEOTIDE SEQUENCE [LARGE SCALE GENOMIC DNA]</scope>
    <source>
        <strain evidence="3 4">DSM 29854</strain>
    </source>
</reference>
<dbReference type="AlphaFoldDB" id="A0A839GIM4"/>
<feature type="chain" id="PRO_5032566307" evidence="1">
    <location>
        <begin position="22"/>
        <end position="153"/>
    </location>
</feature>
<dbReference type="InterPro" id="IPR027843">
    <property type="entry name" value="DUF4440"/>
</dbReference>
<evidence type="ECO:0000259" key="2">
    <source>
        <dbReference type="Pfam" id="PF14534"/>
    </source>
</evidence>
<dbReference type="Pfam" id="PF14534">
    <property type="entry name" value="DUF4440"/>
    <property type="match status" value="1"/>
</dbReference>
<feature type="signal peptide" evidence="1">
    <location>
        <begin position="1"/>
        <end position="21"/>
    </location>
</feature>
<proteinExistence type="predicted"/>
<dbReference type="SUPFAM" id="SSF54427">
    <property type="entry name" value="NTF2-like"/>
    <property type="match status" value="1"/>
</dbReference>
<feature type="domain" description="DUF4440" evidence="2">
    <location>
        <begin position="39"/>
        <end position="147"/>
    </location>
</feature>
<evidence type="ECO:0000313" key="3">
    <source>
        <dbReference type="EMBL" id="MBA9078712.1"/>
    </source>
</evidence>
<sequence length="153" mass="17294">MKNAFLTRVCLYMMASALALAFTNCRSTRTSPSQAPTEIAAIMQAQSQAWNRGDLESFMEPYWRSDSLMFIGKSGLTYGWDQTLQNYRKGYPSREAMGELTFTLLQTKELAKDVLLVVGQWHLKRSMGDIGGHFSLVFRKIAGKWKIVADHSS</sequence>
<organism evidence="3 4">
    <name type="scientific">Rufibacter quisquiliarum</name>
    <dbReference type="NCBI Taxonomy" id="1549639"/>
    <lineage>
        <taxon>Bacteria</taxon>
        <taxon>Pseudomonadati</taxon>
        <taxon>Bacteroidota</taxon>
        <taxon>Cytophagia</taxon>
        <taxon>Cytophagales</taxon>
        <taxon>Hymenobacteraceae</taxon>
        <taxon>Rufibacter</taxon>
    </lineage>
</organism>
<accession>A0A839GIM4</accession>
<name>A0A839GIM4_9BACT</name>
<dbReference type="InterPro" id="IPR032710">
    <property type="entry name" value="NTF2-like_dom_sf"/>
</dbReference>
<dbReference type="Gene3D" id="3.10.450.50">
    <property type="match status" value="1"/>
</dbReference>